<gene>
    <name evidence="1" type="ORF">MPEBLZ_02902</name>
</gene>
<protein>
    <submittedName>
        <fullName evidence="1">Uncharacterized protein</fullName>
    </submittedName>
</protein>
<dbReference type="AlphaFoldDB" id="A0A0P8A359"/>
<proteinExistence type="predicted"/>
<sequence>MKNVNFNTALSAAILVLALFFIAGTASAAIGDNDLDRSLIINGTNETQPLRTGQNSSQSAGGYITQIDLYQQTNQTQNWQGYFGNVSGIITLSGSNGTEMYNWTVNVTNRSIYAIDNSTFTAWDTLFEANITNLDQIWFGGEVMPDTIKNTYKTGDGNRTFVDTSINASHVHTTNGFLDHVIQSVDTNATVTKGEVLWAAVVVAPQLNYKSEYSNYELLVPVNGTSPNVYYFYMELP</sequence>
<evidence type="ECO:0000313" key="1">
    <source>
        <dbReference type="EMBL" id="KPQ42556.1"/>
    </source>
</evidence>
<name>A0A0P8A359_9EURY</name>
<accession>A0A0P8A359</accession>
<reference evidence="1 2" key="1">
    <citation type="submission" date="2015-09" db="EMBL/GenBank/DDBJ databases">
        <title>A metagenomics-based metabolic model of nitrate-dependent anaerobic oxidation of methane by Methanoperedens-like archaea.</title>
        <authorList>
            <person name="Arshad A."/>
            <person name="Speth D.R."/>
            <person name="De Graaf R.M."/>
            <person name="Op Den Camp H.J."/>
            <person name="Jetten M.S."/>
            <person name="Welte C.U."/>
        </authorList>
    </citation>
    <scope>NUCLEOTIDE SEQUENCE [LARGE SCALE GENOMIC DNA]</scope>
</reference>
<comment type="caution">
    <text evidence="1">The sequence shown here is derived from an EMBL/GenBank/DDBJ whole genome shotgun (WGS) entry which is preliminary data.</text>
</comment>
<organism evidence="1 2">
    <name type="scientific">Candidatus Methanoperedens nitratireducens</name>
    <dbReference type="NCBI Taxonomy" id="1392998"/>
    <lineage>
        <taxon>Archaea</taxon>
        <taxon>Methanobacteriati</taxon>
        <taxon>Methanobacteriota</taxon>
        <taxon>Stenosarchaea group</taxon>
        <taxon>Methanomicrobia</taxon>
        <taxon>Methanosarcinales</taxon>
        <taxon>ANME-2 cluster</taxon>
        <taxon>Candidatus Methanoperedentaceae</taxon>
        <taxon>Candidatus Methanoperedens</taxon>
    </lineage>
</organism>
<dbReference type="Proteomes" id="UP000050360">
    <property type="component" value="Unassembled WGS sequence"/>
</dbReference>
<dbReference type="EMBL" id="LKCM01000223">
    <property type="protein sequence ID" value="KPQ42556.1"/>
    <property type="molecule type" value="Genomic_DNA"/>
</dbReference>
<evidence type="ECO:0000313" key="2">
    <source>
        <dbReference type="Proteomes" id="UP000050360"/>
    </source>
</evidence>